<dbReference type="RefSeq" id="WP_004917434.1">
    <property type="nucleotide sequence ID" value="NZ_DS607662.1"/>
</dbReference>
<sequence length="73" mass="8556">MNSSLVQAISHYRLSDKQGQVWLTYERQVAAYLKDLFINETDIPKKLLFTKGYWKKGKSNFKGSVSFIHEIMK</sequence>
<dbReference type="Gene3D" id="3.40.50.80">
    <property type="entry name" value="Nucleotide-binding domain of ferredoxin-NADP reductase (FNR) module"/>
    <property type="match status" value="1"/>
</dbReference>
<dbReference type="Proteomes" id="UP000004506">
    <property type="component" value="Unassembled WGS sequence"/>
</dbReference>
<dbReference type="AlphaFoldDB" id="A0AA86YNJ4"/>
<feature type="domain" description="SIP-like Rossmann fold" evidence="1">
    <location>
        <begin position="3"/>
        <end position="57"/>
    </location>
</feature>
<comment type="caution">
    <text evidence="2">The sequence shown here is derived from an EMBL/GenBank/DDBJ whole genome shotgun (WGS) entry which is preliminary data.</text>
</comment>
<accession>A0AA86YNJ4</accession>
<dbReference type="Pfam" id="PF04954">
    <property type="entry name" value="SIP"/>
    <property type="match status" value="1"/>
</dbReference>
<dbReference type="InterPro" id="IPR039261">
    <property type="entry name" value="FNR_nucleotide-bd"/>
</dbReference>
<evidence type="ECO:0000313" key="2">
    <source>
        <dbReference type="EMBL" id="EDU61026.1"/>
    </source>
</evidence>
<protein>
    <recommendedName>
        <fullName evidence="1">SIP-like Rossmann fold domain-containing protein</fullName>
    </recommendedName>
</protein>
<gene>
    <name evidence="2" type="ORF">PROSTU_01007</name>
</gene>
<dbReference type="InterPro" id="IPR007037">
    <property type="entry name" value="SIP_rossman_dom"/>
</dbReference>
<dbReference type="GeneID" id="93520870"/>
<reference evidence="3" key="1">
    <citation type="submission" date="2008-04" db="EMBL/GenBank/DDBJ databases">
        <title>Draft genome sequence of Providencia stuartii (ATCC 25827).</title>
        <authorList>
            <person name="Sudarsanam P."/>
            <person name="Ley R."/>
            <person name="Guruge J."/>
            <person name="Turnbaugh P.J."/>
            <person name="Mahowald M."/>
            <person name="Liep D."/>
            <person name="Gordon J."/>
        </authorList>
    </citation>
    <scope>NUCLEOTIDE SEQUENCE [LARGE SCALE GENOMIC DNA]</scope>
    <source>
        <strain evidence="3">ATCC 25827</strain>
    </source>
</reference>
<proteinExistence type="predicted"/>
<evidence type="ECO:0000259" key="1">
    <source>
        <dbReference type="Pfam" id="PF04954"/>
    </source>
</evidence>
<evidence type="ECO:0000313" key="3">
    <source>
        <dbReference type="Proteomes" id="UP000004506"/>
    </source>
</evidence>
<name>A0AA86YNJ4_PROST</name>
<reference evidence="3" key="2">
    <citation type="submission" date="2008-04" db="EMBL/GenBank/DDBJ databases">
        <title>Draft genome sequence of Providencia stuartii(ATCC 25827).</title>
        <authorList>
            <person name="Sudarsanam P."/>
            <person name="Ley R."/>
            <person name="Guruge J."/>
            <person name="Turnbaugh P.J."/>
            <person name="Mahowald M."/>
            <person name="Liep D."/>
            <person name="Gordon J."/>
        </authorList>
    </citation>
    <scope>NUCLEOTIDE SEQUENCE [LARGE SCALE GENOMIC DNA]</scope>
    <source>
        <strain evidence="3">ATCC 25827</strain>
    </source>
</reference>
<organism evidence="2 3">
    <name type="scientific">Providencia stuartii ATCC 25827</name>
    <dbReference type="NCBI Taxonomy" id="471874"/>
    <lineage>
        <taxon>Bacteria</taxon>
        <taxon>Pseudomonadati</taxon>
        <taxon>Pseudomonadota</taxon>
        <taxon>Gammaproteobacteria</taxon>
        <taxon>Enterobacterales</taxon>
        <taxon>Morganellaceae</taxon>
        <taxon>Providencia</taxon>
    </lineage>
</organism>
<reference evidence="2 3" key="3">
    <citation type="submission" date="2008-05" db="EMBL/GenBank/DDBJ databases">
        <authorList>
            <person name="Fulton L."/>
            <person name="Clifton S."/>
            <person name="Fulton B."/>
            <person name="Xu J."/>
            <person name="Minx P."/>
            <person name="Pepin K.H."/>
            <person name="Johnson M."/>
            <person name="Thiruvilangam P."/>
            <person name="Bhonagiri V."/>
            <person name="Nash W.E."/>
            <person name="Mardis E.R."/>
            <person name="Wilson R.K."/>
        </authorList>
    </citation>
    <scope>NUCLEOTIDE SEQUENCE [LARGE SCALE GENOMIC DNA]</scope>
    <source>
        <strain evidence="2 3">ATCC 25827</strain>
    </source>
</reference>
<dbReference type="EMBL" id="ABJD02000085">
    <property type="protein sequence ID" value="EDU61026.1"/>
    <property type="molecule type" value="Genomic_DNA"/>
</dbReference>